<dbReference type="EMBL" id="UOGG01000230">
    <property type="protein sequence ID" value="VAX32969.1"/>
    <property type="molecule type" value="Genomic_DNA"/>
</dbReference>
<dbReference type="Gene3D" id="1.10.10.10">
    <property type="entry name" value="Winged helix-like DNA-binding domain superfamily/Winged helix DNA-binding domain"/>
    <property type="match status" value="1"/>
</dbReference>
<proteinExistence type="predicted"/>
<dbReference type="AlphaFoldDB" id="A0A3B1CSJ0"/>
<evidence type="ECO:0000313" key="8">
    <source>
        <dbReference type="EMBL" id="VAX32969.1"/>
    </source>
</evidence>
<keyword evidence="2" id="KW-0902">Two-component regulatory system</keyword>
<keyword evidence="5" id="KW-0804">Transcription</keyword>
<keyword evidence="3" id="KW-0805">Transcription regulation</keyword>
<evidence type="ECO:0000259" key="6">
    <source>
        <dbReference type="PROSITE" id="PS50110"/>
    </source>
</evidence>
<evidence type="ECO:0000256" key="3">
    <source>
        <dbReference type="ARBA" id="ARBA00023015"/>
    </source>
</evidence>
<evidence type="ECO:0000256" key="2">
    <source>
        <dbReference type="ARBA" id="ARBA00023012"/>
    </source>
</evidence>
<dbReference type="PANTHER" id="PTHR48111:SF4">
    <property type="entry name" value="DNA-BINDING DUAL TRANSCRIPTIONAL REGULATOR OMPR"/>
    <property type="match status" value="1"/>
</dbReference>
<dbReference type="InterPro" id="IPR001789">
    <property type="entry name" value="Sig_transdc_resp-reg_receiver"/>
</dbReference>
<reference evidence="8" key="1">
    <citation type="submission" date="2018-06" db="EMBL/GenBank/DDBJ databases">
        <authorList>
            <person name="Zhirakovskaya E."/>
        </authorList>
    </citation>
    <scope>NUCLEOTIDE SEQUENCE</scope>
</reference>
<keyword evidence="4" id="KW-0238">DNA-binding</keyword>
<evidence type="ECO:0000256" key="4">
    <source>
        <dbReference type="ARBA" id="ARBA00023125"/>
    </source>
</evidence>
<dbReference type="Gene3D" id="6.10.250.690">
    <property type="match status" value="1"/>
</dbReference>
<dbReference type="Pfam" id="PF00486">
    <property type="entry name" value="Trans_reg_C"/>
    <property type="match status" value="1"/>
</dbReference>
<evidence type="ECO:0000259" key="7">
    <source>
        <dbReference type="PROSITE" id="PS51755"/>
    </source>
</evidence>
<accession>A0A3B1CSJ0</accession>
<dbReference type="SMART" id="SM00448">
    <property type="entry name" value="REC"/>
    <property type="match status" value="1"/>
</dbReference>
<dbReference type="PROSITE" id="PS51755">
    <property type="entry name" value="OMPR_PHOB"/>
    <property type="match status" value="1"/>
</dbReference>
<feature type="domain" description="Response regulatory" evidence="6">
    <location>
        <begin position="5"/>
        <end position="121"/>
    </location>
</feature>
<organism evidence="8">
    <name type="scientific">hydrothermal vent metagenome</name>
    <dbReference type="NCBI Taxonomy" id="652676"/>
    <lineage>
        <taxon>unclassified sequences</taxon>
        <taxon>metagenomes</taxon>
        <taxon>ecological metagenomes</taxon>
    </lineage>
</organism>
<dbReference type="InterPro" id="IPR011006">
    <property type="entry name" value="CheY-like_superfamily"/>
</dbReference>
<dbReference type="Gene3D" id="3.40.50.2300">
    <property type="match status" value="1"/>
</dbReference>
<dbReference type="InterPro" id="IPR016032">
    <property type="entry name" value="Sig_transdc_resp-reg_C-effctor"/>
</dbReference>
<dbReference type="GO" id="GO:0000156">
    <property type="term" value="F:phosphorelay response regulator activity"/>
    <property type="evidence" value="ECO:0007669"/>
    <property type="project" value="TreeGrafter"/>
</dbReference>
<dbReference type="CDD" id="cd00383">
    <property type="entry name" value="trans_reg_C"/>
    <property type="match status" value="1"/>
</dbReference>
<dbReference type="InterPro" id="IPR001867">
    <property type="entry name" value="OmpR/PhoB-type_DNA-bd"/>
</dbReference>
<dbReference type="SUPFAM" id="SSF46894">
    <property type="entry name" value="C-terminal effector domain of the bipartite response regulators"/>
    <property type="match status" value="1"/>
</dbReference>
<dbReference type="PANTHER" id="PTHR48111">
    <property type="entry name" value="REGULATOR OF RPOS"/>
    <property type="match status" value="1"/>
</dbReference>
<dbReference type="FunFam" id="3.40.50.2300:FF:000001">
    <property type="entry name" value="DNA-binding response regulator PhoB"/>
    <property type="match status" value="1"/>
</dbReference>
<evidence type="ECO:0000256" key="5">
    <source>
        <dbReference type="ARBA" id="ARBA00023163"/>
    </source>
</evidence>
<dbReference type="SUPFAM" id="SSF52172">
    <property type="entry name" value="CheY-like"/>
    <property type="match status" value="1"/>
</dbReference>
<name>A0A3B1CSJ0_9ZZZZ</name>
<keyword evidence="1" id="KW-0597">Phosphoprotein</keyword>
<dbReference type="GO" id="GO:0000976">
    <property type="term" value="F:transcription cis-regulatory region binding"/>
    <property type="evidence" value="ECO:0007669"/>
    <property type="project" value="TreeGrafter"/>
</dbReference>
<dbReference type="InterPro" id="IPR039420">
    <property type="entry name" value="WalR-like"/>
</dbReference>
<dbReference type="SMART" id="SM00862">
    <property type="entry name" value="Trans_reg_C"/>
    <property type="match status" value="1"/>
</dbReference>
<dbReference type="GO" id="GO:0006355">
    <property type="term" value="P:regulation of DNA-templated transcription"/>
    <property type="evidence" value="ECO:0007669"/>
    <property type="project" value="InterPro"/>
</dbReference>
<evidence type="ECO:0000256" key="1">
    <source>
        <dbReference type="ARBA" id="ARBA00022553"/>
    </source>
</evidence>
<sequence>MSKKNILIVEDEKDIQELVRYNLAKEGYQVTLADSGEEGLTAVQSQKPDLVILDLMLPGADGLEVCRQMKNNPATADIPVIMLTARGDESDIVAGLELGADDYVTKPFSLKVLVTRVHAVLRRSKKDTPDDEDVLRFPELVIHSGRREVRVNDKTVALTFTEFGILKYLAHRPGWVFTRCQIVDAVRGDGYSVTERSVDFQIVGLRKKLMAAAVRIETVRGVGYRFKETLDE</sequence>
<feature type="domain" description="OmpR/PhoB-type" evidence="7">
    <location>
        <begin position="132"/>
        <end position="228"/>
    </location>
</feature>
<protein>
    <submittedName>
        <fullName evidence="8">Phosphate regulon transcriptional regulatory protein PhoB (SphR)</fullName>
    </submittedName>
</protein>
<dbReference type="GO" id="GO:0032993">
    <property type="term" value="C:protein-DNA complex"/>
    <property type="evidence" value="ECO:0007669"/>
    <property type="project" value="TreeGrafter"/>
</dbReference>
<dbReference type="PROSITE" id="PS50110">
    <property type="entry name" value="RESPONSE_REGULATORY"/>
    <property type="match status" value="1"/>
</dbReference>
<dbReference type="InterPro" id="IPR036388">
    <property type="entry name" value="WH-like_DNA-bd_sf"/>
</dbReference>
<gene>
    <name evidence="8" type="ORF">MNBD_NITROSPINAE05-1234</name>
</gene>
<dbReference type="GO" id="GO:0005829">
    <property type="term" value="C:cytosol"/>
    <property type="evidence" value="ECO:0007669"/>
    <property type="project" value="TreeGrafter"/>
</dbReference>
<dbReference type="Pfam" id="PF00072">
    <property type="entry name" value="Response_reg"/>
    <property type="match status" value="1"/>
</dbReference>